<reference evidence="3 4" key="2">
    <citation type="submission" date="2006-07" db="EMBL/GenBank/DDBJ databases">
        <title>Sequencing of the draft genome and assembly of Chlorobium ferroxidans DSM 13031.</title>
        <authorList>
            <consortium name="US DOE Joint Genome Institute (JGI-PGF)"/>
            <person name="Copeland A."/>
            <person name="Lucas S."/>
            <person name="Lapidus A."/>
            <person name="Barry K."/>
            <person name="Glavina del Rio T."/>
            <person name="Dalin E."/>
            <person name="Tice H."/>
            <person name="Bruce D."/>
            <person name="Pitluck S."/>
            <person name="Richardson P."/>
        </authorList>
    </citation>
    <scope>NUCLEOTIDE SEQUENCE [LARGE SCALE GENOMIC DNA]</scope>
    <source>
        <strain evidence="3 4">DSM 13031</strain>
    </source>
</reference>
<evidence type="ECO:0000313" key="3">
    <source>
        <dbReference type="EMBL" id="EAT60069.1"/>
    </source>
</evidence>
<name>Q0YUG2_9CHLB</name>
<sequence length="142" mass="16091">MNYSIKTIASWTVLLLMIIQFIPLRRINPPVQSDLQAPYAVKNSLKKGCYDCHSNETAWPALGYIAPASWLISGSVNSGRNVLNFSLWNNNKIEENGRLKRKIITVLSHGRNHQNLYYTLKPEKALSPKESLAVVSWLDSSY</sequence>
<comment type="caution">
    <text evidence="3">The sequence shown here is derived from an EMBL/GenBank/DDBJ whole genome shotgun (WGS) entry which is preliminary data.</text>
</comment>
<reference evidence="3 4" key="1">
    <citation type="submission" date="2006-07" db="EMBL/GenBank/DDBJ databases">
        <title>Annotation of the draft genome assembly of Chlorobium ferroxidans DSM 13031.</title>
        <authorList>
            <consortium name="US DOE Joint Genome Institute (JGI-ORNL)"/>
            <person name="Larimer F."/>
            <person name="Land M."/>
            <person name="Hauser L."/>
        </authorList>
    </citation>
    <scope>NUCLEOTIDE SEQUENCE [LARGE SCALE GENOMIC DNA]</scope>
    <source>
        <strain evidence="3 4">DSM 13031</strain>
    </source>
</reference>
<dbReference type="Pfam" id="PF14376">
    <property type="entry name" value="Haem_bd"/>
    <property type="match status" value="1"/>
</dbReference>
<feature type="transmembrane region" description="Helical" evidence="1">
    <location>
        <begin position="7"/>
        <end position="24"/>
    </location>
</feature>
<evidence type="ECO:0000256" key="1">
    <source>
        <dbReference type="SAM" id="Phobius"/>
    </source>
</evidence>
<dbReference type="OrthoDB" id="196738at2"/>
<proteinExistence type="predicted"/>
<keyword evidence="1" id="KW-0472">Membrane</keyword>
<gene>
    <name evidence="3" type="ORF">CferDRAFT_2076</name>
</gene>
<dbReference type="InterPro" id="IPR025992">
    <property type="entry name" value="Haem-bd"/>
</dbReference>
<dbReference type="EMBL" id="AASE01000001">
    <property type="protein sequence ID" value="EAT60069.1"/>
    <property type="molecule type" value="Genomic_DNA"/>
</dbReference>
<keyword evidence="1" id="KW-1133">Transmembrane helix</keyword>
<protein>
    <recommendedName>
        <fullName evidence="2">Haem-binding domain-containing protein</fullName>
    </recommendedName>
</protein>
<organism evidence="3 4">
    <name type="scientific">Chlorobium ferrooxidans DSM 13031</name>
    <dbReference type="NCBI Taxonomy" id="377431"/>
    <lineage>
        <taxon>Bacteria</taxon>
        <taxon>Pseudomonadati</taxon>
        <taxon>Chlorobiota</taxon>
        <taxon>Chlorobiia</taxon>
        <taxon>Chlorobiales</taxon>
        <taxon>Chlorobiaceae</taxon>
        <taxon>Chlorobium/Pelodictyon group</taxon>
        <taxon>Chlorobium</taxon>
    </lineage>
</organism>
<feature type="domain" description="Haem-binding" evidence="2">
    <location>
        <begin position="13"/>
        <end position="142"/>
    </location>
</feature>
<keyword evidence="4" id="KW-1185">Reference proteome</keyword>
<dbReference type="SMART" id="SM01235">
    <property type="entry name" value="Haem_bd"/>
    <property type="match status" value="1"/>
</dbReference>
<dbReference type="Proteomes" id="UP000004162">
    <property type="component" value="Unassembled WGS sequence"/>
</dbReference>
<dbReference type="AlphaFoldDB" id="Q0YUG2"/>
<dbReference type="RefSeq" id="WP_006365345.1">
    <property type="nucleotide sequence ID" value="NZ_AASE01000001.1"/>
</dbReference>
<keyword evidence="1" id="KW-0812">Transmembrane</keyword>
<evidence type="ECO:0000313" key="4">
    <source>
        <dbReference type="Proteomes" id="UP000004162"/>
    </source>
</evidence>
<evidence type="ECO:0000259" key="2">
    <source>
        <dbReference type="SMART" id="SM01235"/>
    </source>
</evidence>
<accession>Q0YUG2</accession>